<evidence type="ECO:0000313" key="1">
    <source>
        <dbReference type="EMBL" id="KAF2403770.1"/>
    </source>
</evidence>
<dbReference type="Proteomes" id="UP000799640">
    <property type="component" value="Unassembled WGS sequence"/>
</dbReference>
<dbReference type="EMBL" id="ML996689">
    <property type="protein sequence ID" value="KAF2403770.1"/>
    <property type="molecule type" value="Genomic_DNA"/>
</dbReference>
<gene>
    <name evidence="1" type="ORF">EJ06DRAFT_293110</name>
</gene>
<name>A0A6G1I662_9PEZI</name>
<evidence type="ECO:0000313" key="2">
    <source>
        <dbReference type="Proteomes" id="UP000799640"/>
    </source>
</evidence>
<sequence length="158" mass="17206">MSAVGGPMWGARWPGVVTRLRVQGPPAKVVAGSVPRKWLVWWPRLSREALGPFSEALDVEWSVRYTRGRQVAVQRWGAAVVRIGMTVGEMRLGSGTGCSSKYAWACDSGFAYHSMYSGEADSCWVTSGGQLWWNGFGVISSRIGGGSFTSIRLWSACI</sequence>
<protein>
    <submittedName>
        <fullName evidence="1">Uncharacterized protein</fullName>
    </submittedName>
</protein>
<organism evidence="1 2">
    <name type="scientific">Trichodelitschia bisporula</name>
    <dbReference type="NCBI Taxonomy" id="703511"/>
    <lineage>
        <taxon>Eukaryota</taxon>
        <taxon>Fungi</taxon>
        <taxon>Dikarya</taxon>
        <taxon>Ascomycota</taxon>
        <taxon>Pezizomycotina</taxon>
        <taxon>Dothideomycetes</taxon>
        <taxon>Dothideomycetes incertae sedis</taxon>
        <taxon>Phaeotrichales</taxon>
        <taxon>Phaeotrichaceae</taxon>
        <taxon>Trichodelitschia</taxon>
    </lineage>
</organism>
<accession>A0A6G1I662</accession>
<dbReference type="AlphaFoldDB" id="A0A6G1I662"/>
<reference evidence="1" key="1">
    <citation type="journal article" date="2020" name="Stud. Mycol.">
        <title>101 Dothideomycetes genomes: a test case for predicting lifestyles and emergence of pathogens.</title>
        <authorList>
            <person name="Haridas S."/>
            <person name="Albert R."/>
            <person name="Binder M."/>
            <person name="Bloem J."/>
            <person name="Labutti K."/>
            <person name="Salamov A."/>
            <person name="Andreopoulos B."/>
            <person name="Baker S."/>
            <person name="Barry K."/>
            <person name="Bills G."/>
            <person name="Bluhm B."/>
            <person name="Cannon C."/>
            <person name="Castanera R."/>
            <person name="Culley D."/>
            <person name="Daum C."/>
            <person name="Ezra D."/>
            <person name="Gonzalez J."/>
            <person name="Henrissat B."/>
            <person name="Kuo A."/>
            <person name="Liang C."/>
            <person name="Lipzen A."/>
            <person name="Lutzoni F."/>
            <person name="Magnuson J."/>
            <person name="Mondo S."/>
            <person name="Nolan M."/>
            <person name="Ohm R."/>
            <person name="Pangilinan J."/>
            <person name="Park H.-J."/>
            <person name="Ramirez L."/>
            <person name="Alfaro M."/>
            <person name="Sun H."/>
            <person name="Tritt A."/>
            <person name="Yoshinaga Y."/>
            <person name="Zwiers L.-H."/>
            <person name="Turgeon B."/>
            <person name="Goodwin S."/>
            <person name="Spatafora J."/>
            <person name="Crous P."/>
            <person name="Grigoriev I."/>
        </authorList>
    </citation>
    <scope>NUCLEOTIDE SEQUENCE</scope>
    <source>
        <strain evidence="1">CBS 262.69</strain>
    </source>
</reference>
<proteinExistence type="predicted"/>
<keyword evidence="2" id="KW-1185">Reference proteome</keyword>